<dbReference type="PROSITE" id="PS50893">
    <property type="entry name" value="ABC_TRANSPORTER_2"/>
    <property type="match status" value="1"/>
</dbReference>
<dbReference type="PANTHER" id="PTHR24223">
    <property type="entry name" value="ATP-BINDING CASSETTE SUB-FAMILY C"/>
    <property type="match status" value="1"/>
</dbReference>
<organism evidence="10 11">
    <name type="scientific">Coemansia pectinata</name>
    <dbReference type="NCBI Taxonomy" id="1052879"/>
    <lineage>
        <taxon>Eukaryota</taxon>
        <taxon>Fungi</taxon>
        <taxon>Fungi incertae sedis</taxon>
        <taxon>Zoopagomycota</taxon>
        <taxon>Kickxellomycotina</taxon>
        <taxon>Kickxellomycetes</taxon>
        <taxon>Kickxellales</taxon>
        <taxon>Kickxellaceae</taxon>
        <taxon>Coemansia</taxon>
    </lineage>
</organism>
<evidence type="ECO:0000313" key="10">
    <source>
        <dbReference type="EMBL" id="KAJ2754403.1"/>
    </source>
</evidence>
<evidence type="ECO:0000259" key="9">
    <source>
        <dbReference type="PROSITE" id="PS50893"/>
    </source>
</evidence>
<dbReference type="InterPro" id="IPR050173">
    <property type="entry name" value="ABC_transporter_C-like"/>
</dbReference>
<keyword evidence="4" id="KW-0677">Repeat</keyword>
<evidence type="ECO:0000256" key="6">
    <source>
        <dbReference type="ARBA" id="ARBA00022840"/>
    </source>
</evidence>
<evidence type="ECO:0000256" key="5">
    <source>
        <dbReference type="ARBA" id="ARBA00022741"/>
    </source>
</evidence>
<feature type="domain" description="ABC transporter" evidence="9">
    <location>
        <begin position="72"/>
        <end position="330"/>
    </location>
</feature>
<keyword evidence="3" id="KW-0812">Transmembrane</keyword>
<evidence type="ECO:0000256" key="7">
    <source>
        <dbReference type="ARBA" id="ARBA00022989"/>
    </source>
</evidence>
<evidence type="ECO:0000313" key="11">
    <source>
        <dbReference type="Proteomes" id="UP001140011"/>
    </source>
</evidence>
<dbReference type="PROSITE" id="PS00211">
    <property type="entry name" value="ABC_TRANSPORTER_1"/>
    <property type="match status" value="1"/>
</dbReference>
<dbReference type="SUPFAM" id="SSF52540">
    <property type="entry name" value="P-loop containing nucleoside triphosphate hydrolases"/>
    <property type="match status" value="1"/>
</dbReference>
<dbReference type="CDD" id="cd03244">
    <property type="entry name" value="ABCC_MRP_domain2"/>
    <property type="match status" value="1"/>
</dbReference>
<keyword evidence="2" id="KW-0813">Transport</keyword>
<evidence type="ECO:0000256" key="4">
    <source>
        <dbReference type="ARBA" id="ARBA00022737"/>
    </source>
</evidence>
<dbReference type="EMBL" id="JANBUH010000119">
    <property type="protein sequence ID" value="KAJ2754403.1"/>
    <property type="molecule type" value="Genomic_DNA"/>
</dbReference>
<dbReference type="GO" id="GO:0016887">
    <property type="term" value="F:ATP hydrolysis activity"/>
    <property type="evidence" value="ECO:0007669"/>
    <property type="project" value="InterPro"/>
</dbReference>
<accession>A0A9W8H2B0</accession>
<evidence type="ECO:0000256" key="3">
    <source>
        <dbReference type="ARBA" id="ARBA00022692"/>
    </source>
</evidence>
<evidence type="ECO:0000256" key="8">
    <source>
        <dbReference type="ARBA" id="ARBA00023136"/>
    </source>
</evidence>
<dbReference type="Gene3D" id="3.40.50.300">
    <property type="entry name" value="P-loop containing nucleotide triphosphate hydrolases"/>
    <property type="match status" value="1"/>
</dbReference>
<comment type="subcellular location">
    <subcellularLocation>
        <location evidence="1">Vacuole membrane</location>
        <topology evidence="1">Multi-pass membrane protein</topology>
    </subcellularLocation>
</comment>
<sequence length="342" mass="38298">MSPGELDALTDLALGFFNRMHAAVALKSLSDGNIDQLSRYIAYMDGCQREQPRVIEGSRPLASWPETGKIEFRRYSMRYRSDLDLTLNDLSFVVRSKEKIGIVGRTGAGKSSLTYALMRLVEADSGSITIDGTDISTIGLYDLRSRISIIPQDPSLFEGTIRDNLDPTRQYTDDEVWAAINVCQIAGLLDKPTGKYIETPVTADDDDNDKKSKGRWVEGTGLDKWIEYSGSNFSVGQRQLVSLCRALLWRRKILVLDEATANVDSETDRIMQSVIRQEFKDCTVLTIAHRLNTIMDSDRILVMDKGNVAEFDTPANLLARDSHFSKLVESMNLGKKQVDIVE</sequence>
<dbReference type="GO" id="GO:0042626">
    <property type="term" value="F:ATPase-coupled transmembrane transporter activity"/>
    <property type="evidence" value="ECO:0007669"/>
    <property type="project" value="TreeGrafter"/>
</dbReference>
<dbReference type="SMART" id="SM00382">
    <property type="entry name" value="AAA"/>
    <property type="match status" value="1"/>
</dbReference>
<keyword evidence="6 10" id="KW-0067">ATP-binding</keyword>
<dbReference type="PANTHER" id="PTHR24223:SF443">
    <property type="entry name" value="MULTIDRUG-RESISTANCE LIKE PROTEIN 1, ISOFORM I"/>
    <property type="match status" value="1"/>
</dbReference>
<dbReference type="Proteomes" id="UP001140011">
    <property type="component" value="Unassembled WGS sequence"/>
</dbReference>
<keyword evidence="5" id="KW-0547">Nucleotide-binding</keyword>
<dbReference type="InterPro" id="IPR003439">
    <property type="entry name" value="ABC_transporter-like_ATP-bd"/>
</dbReference>
<name>A0A9W8H2B0_9FUNG</name>
<gene>
    <name evidence="10" type="primary">YCF1_3</name>
    <name evidence="10" type="ORF">GGI19_002439</name>
</gene>
<evidence type="ECO:0000256" key="1">
    <source>
        <dbReference type="ARBA" id="ARBA00004128"/>
    </source>
</evidence>
<keyword evidence="7" id="KW-1133">Transmembrane helix</keyword>
<dbReference type="GO" id="GO:0000329">
    <property type="term" value="C:fungal-type vacuole membrane"/>
    <property type="evidence" value="ECO:0007669"/>
    <property type="project" value="UniProtKB-ARBA"/>
</dbReference>
<keyword evidence="8" id="KW-0472">Membrane</keyword>
<keyword evidence="11" id="KW-1185">Reference proteome</keyword>
<dbReference type="Pfam" id="PF00005">
    <property type="entry name" value="ABC_tran"/>
    <property type="match status" value="1"/>
</dbReference>
<protein>
    <submittedName>
        <fullName evidence="10">ATP-binding cassette glutathione S-conjugate transporter ycf1</fullName>
    </submittedName>
</protein>
<dbReference type="InterPro" id="IPR003593">
    <property type="entry name" value="AAA+_ATPase"/>
</dbReference>
<reference evidence="10" key="1">
    <citation type="submission" date="2022-07" db="EMBL/GenBank/DDBJ databases">
        <title>Phylogenomic reconstructions and comparative analyses of Kickxellomycotina fungi.</title>
        <authorList>
            <person name="Reynolds N.K."/>
            <person name="Stajich J.E."/>
            <person name="Barry K."/>
            <person name="Grigoriev I.V."/>
            <person name="Crous P."/>
            <person name="Smith M.E."/>
        </authorList>
    </citation>
    <scope>NUCLEOTIDE SEQUENCE</scope>
    <source>
        <strain evidence="10">BCRC 34297</strain>
    </source>
</reference>
<evidence type="ECO:0000256" key="2">
    <source>
        <dbReference type="ARBA" id="ARBA00022448"/>
    </source>
</evidence>
<dbReference type="AlphaFoldDB" id="A0A9W8H2B0"/>
<dbReference type="FunFam" id="3.40.50.300:FF:000565">
    <property type="entry name" value="ABC bile acid transporter"/>
    <property type="match status" value="1"/>
</dbReference>
<dbReference type="OrthoDB" id="6500128at2759"/>
<dbReference type="GO" id="GO:0005524">
    <property type="term" value="F:ATP binding"/>
    <property type="evidence" value="ECO:0007669"/>
    <property type="project" value="UniProtKB-KW"/>
</dbReference>
<dbReference type="InterPro" id="IPR017871">
    <property type="entry name" value="ABC_transporter-like_CS"/>
</dbReference>
<proteinExistence type="predicted"/>
<dbReference type="InterPro" id="IPR027417">
    <property type="entry name" value="P-loop_NTPase"/>
</dbReference>
<comment type="caution">
    <text evidence="10">The sequence shown here is derived from an EMBL/GenBank/DDBJ whole genome shotgun (WGS) entry which is preliminary data.</text>
</comment>